<evidence type="ECO:0000256" key="2">
    <source>
        <dbReference type="SAM" id="MobiDB-lite"/>
    </source>
</evidence>
<keyword evidence="6" id="KW-0378">Hydrolase</keyword>
<keyword evidence="7" id="KW-1185">Reference proteome</keyword>
<dbReference type="InterPro" id="IPR033121">
    <property type="entry name" value="PEPTIDASE_A1"/>
</dbReference>
<reference evidence="6 7" key="1">
    <citation type="submission" date="2021-08" db="EMBL/GenBank/DDBJ databases">
        <title>Draft Genome Sequence of Phanerochaete sordida strain YK-624.</title>
        <authorList>
            <person name="Mori T."/>
            <person name="Dohra H."/>
            <person name="Suzuki T."/>
            <person name="Kawagishi H."/>
            <person name="Hirai H."/>
        </authorList>
    </citation>
    <scope>NUCLEOTIDE SEQUENCE [LARGE SCALE GENOMIC DNA]</scope>
    <source>
        <strain evidence="6 7">YK-624</strain>
    </source>
</reference>
<keyword evidence="3" id="KW-0472">Membrane</keyword>
<feature type="compositionally biased region" description="Low complexity" evidence="2">
    <location>
        <begin position="503"/>
        <end position="513"/>
    </location>
</feature>
<dbReference type="Pfam" id="PF00026">
    <property type="entry name" value="Asp"/>
    <property type="match status" value="1"/>
</dbReference>
<feature type="compositionally biased region" description="Low complexity" evidence="2">
    <location>
        <begin position="551"/>
        <end position="563"/>
    </location>
</feature>
<evidence type="ECO:0000256" key="4">
    <source>
        <dbReference type="SAM" id="SignalP"/>
    </source>
</evidence>
<feature type="compositionally biased region" description="Low complexity" evidence="2">
    <location>
        <begin position="579"/>
        <end position="588"/>
    </location>
</feature>
<dbReference type="InterPro" id="IPR001461">
    <property type="entry name" value="Aspartic_peptidase_A1"/>
</dbReference>
<feature type="signal peptide" evidence="4">
    <location>
        <begin position="1"/>
        <end position="18"/>
    </location>
</feature>
<evidence type="ECO:0000259" key="5">
    <source>
        <dbReference type="PROSITE" id="PS51767"/>
    </source>
</evidence>
<evidence type="ECO:0000256" key="1">
    <source>
        <dbReference type="ARBA" id="ARBA00007447"/>
    </source>
</evidence>
<dbReference type="PANTHER" id="PTHR47966:SF51">
    <property type="entry name" value="BETA-SITE APP-CLEAVING ENZYME, ISOFORM A-RELATED"/>
    <property type="match status" value="1"/>
</dbReference>
<dbReference type="PANTHER" id="PTHR47966">
    <property type="entry name" value="BETA-SITE APP-CLEAVING ENZYME, ISOFORM A-RELATED"/>
    <property type="match status" value="1"/>
</dbReference>
<keyword evidence="4" id="KW-0732">Signal</keyword>
<feature type="chain" id="PRO_5040396804" evidence="4">
    <location>
        <begin position="19"/>
        <end position="620"/>
    </location>
</feature>
<gene>
    <name evidence="6" type="ORF">PsYK624_035090</name>
</gene>
<keyword evidence="3" id="KW-1133">Transmembrane helix</keyword>
<feature type="region of interest" description="Disordered" evidence="2">
    <location>
        <begin position="474"/>
        <end position="620"/>
    </location>
</feature>
<feature type="transmembrane region" description="Helical" evidence="3">
    <location>
        <begin position="425"/>
        <end position="449"/>
    </location>
</feature>
<dbReference type="OrthoDB" id="2563011at2759"/>
<dbReference type="GO" id="GO:0006508">
    <property type="term" value="P:proteolysis"/>
    <property type="evidence" value="ECO:0007669"/>
    <property type="project" value="UniProtKB-KW"/>
</dbReference>
<evidence type="ECO:0000313" key="6">
    <source>
        <dbReference type="EMBL" id="GJE87426.1"/>
    </source>
</evidence>
<evidence type="ECO:0000256" key="3">
    <source>
        <dbReference type="SAM" id="Phobius"/>
    </source>
</evidence>
<protein>
    <submittedName>
        <fullName evidence="6">Acid protease</fullName>
    </submittedName>
</protein>
<dbReference type="Proteomes" id="UP000703269">
    <property type="component" value="Unassembled WGS sequence"/>
</dbReference>
<sequence>MSSRSLVCALFLAHVVSAMRIGLFEKRDDPSLPQRLTIPLTFDSQGRYVATVTMGSSNPQHFNFTMSTQSGFTYVGSTQCSGCGGAALYNQSQSPSASGFASDTTVPLLGSAASSTIIKEDCMLKTINGSQWDYPNQTIVVINQPAQGQLAQVSNAQVGNGLSGLIGLGTNRNVPPTGSQAIYQAQFADSIYGQFLERNPTQANFSFGMQLGTPLNIPRVNASGPPTIAGDPGALHWLQPDSSAYDPSKLQWMDAGPPSGTAPFANSTGDWYVSIDGWVLVSGNNHVSNSKSVVATVDPLYTEMYLPQDQARLLHDAIPGSTLRPDLSSLGNLSEAWTIPCNASFSYGIVVGSQTFTVDENTLVLPQPDGSCVSGIEAWTDAAQTQYVFGARFLSTVYLIFNVPRDGGNSLGIAPRAGGGSSSHAGAIAGGVVGGVAGAAALALAAWFFGFRHRAGAHRITAAQFDAGAEIEKRGSGDARVQPFPLGGAPTPTTVHFAHAPESSAGSGSGDDALSQVSPRHAVFGSGVHDDDVAPPSYETSEADRRASQTSLALPAGAAPPSARSEKAQLAARYAGEGPSSSRAAPYAPAVPSPLSPTFSEGQAVEEPAASGSGSATMHE</sequence>
<dbReference type="SUPFAM" id="SSF50630">
    <property type="entry name" value="Acid proteases"/>
    <property type="match status" value="1"/>
</dbReference>
<comment type="similarity">
    <text evidence="1">Belongs to the peptidase A1 family.</text>
</comment>
<comment type="caution">
    <text evidence="6">The sequence shown here is derived from an EMBL/GenBank/DDBJ whole genome shotgun (WGS) entry which is preliminary data.</text>
</comment>
<keyword evidence="6" id="KW-0645">Protease</keyword>
<dbReference type="InterPro" id="IPR021109">
    <property type="entry name" value="Peptidase_aspartic_dom_sf"/>
</dbReference>
<feature type="domain" description="Peptidase A1" evidence="5">
    <location>
        <begin position="48"/>
        <end position="414"/>
    </location>
</feature>
<name>A0A9P3G369_9APHY</name>
<accession>A0A9P3G369</accession>
<dbReference type="AlphaFoldDB" id="A0A9P3G369"/>
<dbReference type="PROSITE" id="PS51767">
    <property type="entry name" value="PEPTIDASE_A1"/>
    <property type="match status" value="1"/>
</dbReference>
<dbReference type="EMBL" id="BPQB01000006">
    <property type="protein sequence ID" value="GJE87426.1"/>
    <property type="molecule type" value="Genomic_DNA"/>
</dbReference>
<dbReference type="Gene3D" id="2.40.70.10">
    <property type="entry name" value="Acid Proteases"/>
    <property type="match status" value="2"/>
</dbReference>
<evidence type="ECO:0000313" key="7">
    <source>
        <dbReference type="Proteomes" id="UP000703269"/>
    </source>
</evidence>
<proteinExistence type="inferred from homology"/>
<keyword evidence="3" id="KW-0812">Transmembrane</keyword>
<dbReference type="GO" id="GO:0004190">
    <property type="term" value="F:aspartic-type endopeptidase activity"/>
    <property type="evidence" value="ECO:0007669"/>
    <property type="project" value="InterPro"/>
</dbReference>
<organism evidence="6 7">
    <name type="scientific">Phanerochaete sordida</name>
    <dbReference type="NCBI Taxonomy" id="48140"/>
    <lineage>
        <taxon>Eukaryota</taxon>
        <taxon>Fungi</taxon>
        <taxon>Dikarya</taxon>
        <taxon>Basidiomycota</taxon>
        <taxon>Agaricomycotina</taxon>
        <taxon>Agaricomycetes</taxon>
        <taxon>Polyporales</taxon>
        <taxon>Phanerochaetaceae</taxon>
        <taxon>Phanerochaete</taxon>
    </lineage>
</organism>